<reference evidence="7" key="1">
    <citation type="submission" date="2019-04" db="EMBL/GenBank/DDBJ databases">
        <title>Friends and foes A comparative genomics studyof 23 Aspergillus species from section Flavi.</title>
        <authorList>
            <consortium name="DOE Joint Genome Institute"/>
            <person name="Kjaerbolling I."/>
            <person name="Vesth T."/>
            <person name="Frisvad J.C."/>
            <person name="Nybo J.L."/>
            <person name="Theobald S."/>
            <person name="Kildgaard S."/>
            <person name="Isbrandt T."/>
            <person name="Kuo A."/>
            <person name="Sato A."/>
            <person name="Lyhne E.K."/>
            <person name="Kogle M.E."/>
            <person name="Wiebenga A."/>
            <person name="Kun R.S."/>
            <person name="Lubbers R.J."/>
            <person name="Makela M.R."/>
            <person name="Barry K."/>
            <person name="Chovatia M."/>
            <person name="Clum A."/>
            <person name="Daum C."/>
            <person name="Haridas S."/>
            <person name="He G."/>
            <person name="LaButti K."/>
            <person name="Lipzen A."/>
            <person name="Mondo S."/>
            <person name="Riley R."/>
            <person name="Salamov A."/>
            <person name="Simmons B.A."/>
            <person name="Magnuson J.K."/>
            <person name="Henrissat B."/>
            <person name="Mortensen U.H."/>
            <person name="Larsen T.O."/>
            <person name="Devries R.P."/>
            <person name="Grigoriev I.V."/>
            <person name="Machida M."/>
            <person name="Baker S.E."/>
            <person name="Andersen M.R."/>
        </authorList>
    </citation>
    <scope>NUCLEOTIDE SEQUENCE [LARGE SCALE GENOMIC DNA]</scope>
    <source>
        <strain evidence="7">IBT 14317</strain>
    </source>
</reference>
<dbReference type="Pfam" id="PF01494">
    <property type="entry name" value="FAD_binding_3"/>
    <property type="match status" value="1"/>
</dbReference>
<accession>A0A5N7CMV0</accession>
<dbReference type="InterPro" id="IPR005645">
    <property type="entry name" value="FSH-like_dom"/>
</dbReference>
<dbReference type="OrthoDB" id="414698at2759"/>
<evidence type="ECO:0000256" key="4">
    <source>
        <dbReference type="ARBA" id="ARBA00023002"/>
    </source>
</evidence>
<dbReference type="InterPro" id="IPR002938">
    <property type="entry name" value="FAD-bd"/>
</dbReference>
<dbReference type="PRINTS" id="PR00420">
    <property type="entry name" value="RNGMNOXGNASE"/>
</dbReference>
<feature type="domain" description="Serine hydrolase" evidence="6">
    <location>
        <begin position="420"/>
        <end position="634"/>
    </location>
</feature>
<dbReference type="Gene3D" id="3.50.50.60">
    <property type="entry name" value="FAD/NAD(P)-binding domain"/>
    <property type="match status" value="1"/>
</dbReference>
<dbReference type="SUPFAM" id="SSF51905">
    <property type="entry name" value="FAD/NAD(P)-binding domain"/>
    <property type="match status" value="1"/>
</dbReference>
<dbReference type="Gene3D" id="3.40.50.1820">
    <property type="entry name" value="alpha/beta hydrolase"/>
    <property type="match status" value="1"/>
</dbReference>
<sequence length="657" mass="73933">MPQPHFKVLIIGASIEGLTLAHCLHRAGIDYVILEKRKEHAPTRDEPLMIMPNGSRIWDQLGVLDDMKELLEPMHTAYMTIPGVGSYEMDFPKVLRERFGYPPLFLRKRKVLGMLYAALPRNDKVKLNKAIVRIEEGAKCVRVVTWDGYSYEGDLVVGADGVHSKVRAEMSRLSNLPELAMDVNKDMMVEYACISGISTPHPDYPELTRGTILTSNDRGRNITCLVGKDGDISWSVCLKLDRQYPHDRAPEFSAKEVQKHCESDQLRDTSVWADLIWRNIAPHTGQSVSCSIEDAAELTNSLYECLQGRTKKPSTEEMEKVLARFTESRVQRITPIYRTAKRALRHFMFASLLDRLIARYYLAKNGHIVAEWFSNEVVGAILLDFIPSPERAGPAWSELQSRQNWTLLISLTIANMPSRLPRIACFHGGGSNASIYNVQCSQLAGLLKDDFEFVFFDGPFESGPGPGVLPAFREYKPYRSWFKQNGTEVELSDGSGYDISGRDGVERVWKLMEAAGPGGEWVGVMGFSQGTRITGGLLLDQQRRTASGETGSHPKLKFGVCCMGGGAPMVSEIGHQMADTGSSEKIHIPTIHVHGLKDVFLALGQRQYATYYDSNTAKLYEVDYHHAMPWYRHEVQRLVELIRELYKETSQDPVLVW</sequence>
<evidence type="ECO:0000256" key="3">
    <source>
        <dbReference type="ARBA" id="ARBA00022827"/>
    </source>
</evidence>
<organism evidence="7">
    <name type="scientific">Petromyces alliaceus</name>
    <name type="common">Aspergillus alliaceus</name>
    <dbReference type="NCBI Taxonomy" id="209559"/>
    <lineage>
        <taxon>Eukaryota</taxon>
        <taxon>Fungi</taxon>
        <taxon>Dikarya</taxon>
        <taxon>Ascomycota</taxon>
        <taxon>Pezizomycotina</taxon>
        <taxon>Eurotiomycetes</taxon>
        <taxon>Eurotiomycetidae</taxon>
        <taxon>Eurotiales</taxon>
        <taxon>Aspergillaceae</taxon>
        <taxon>Aspergillus</taxon>
        <taxon>Aspergillus subgen. Circumdati</taxon>
    </lineage>
</organism>
<gene>
    <name evidence="7" type="ORF">BDV23DRAFT_168691</name>
</gene>
<protein>
    <recommendedName>
        <fullName evidence="8">FAD-binding domain-containing protein</fullName>
    </recommendedName>
</protein>
<comment type="similarity">
    <text evidence="1">Belongs to the paxM FAD-dependent monooxygenase family.</text>
</comment>
<evidence type="ECO:0008006" key="8">
    <source>
        <dbReference type="Google" id="ProtNLM"/>
    </source>
</evidence>
<dbReference type="EMBL" id="ML735218">
    <property type="protein sequence ID" value="KAE8395516.1"/>
    <property type="molecule type" value="Genomic_DNA"/>
</dbReference>
<keyword evidence="4" id="KW-0560">Oxidoreductase</keyword>
<dbReference type="InterPro" id="IPR050562">
    <property type="entry name" value="FAD_mOase_fung"/>
</dbReference>
<dbReference type="InterPro" id="IPR029058">
    <property type="entry name" value="AB_hydrolase_fold"/>
</dbReference>
<evidence type="ECO:0000256" key="2">
    <source>
        <dbReference type="ARBA" id="ARBA00022630"/>
    </source>
</evidence>
<dbReference type="GO" id="GO:0004497">
    <property type="term" value="F:monooxygenase activity"/>
    <property type="evidence" value="ECO:0007669"/>
    <property type="project" value="InterPro"/>
</dbReference>
<dbReference type="GO" id="GO:0071949">
    <property type="term" value="F:FAD binding"/>
    <property type="evidence" value="ECO:0007669"/>
    <property type="project" value="InterPro"/>
</dbReference>
<dbReference type="InterPro" id="IPR036188">
    <property type="entry name" value="FAD/NAD-bd_sf"/>
</dbReference>
<dbReference type="Proteomes" id="UP000326877">
    <property type="component" value="Unassembled WGS sequence"/>
</dbReference>
<dbReference type="SUPFAM" id="SSF53474">
    <property type="entry name" value="alpha/beta-Hydrolases"/>
    <property type="match status" value="1"/>
</dbReference>
<evidence type="ECO:0000313" key="7">
    <source>
        <dbReference type="EMBL" id="KAE8395516.1"/>
    </source>
</evidence>
<evidence type="ECO:0000256" key="1">
    <source>
        <dbReference type="ARBA" id="ARBA00007992"/>
    </source>
</evidence>
<dbReference type="PANTHER" id="PTHR47356">
    <property type="entry name" value="FAD-DEPENDENT MONOOXYGENASE ASQG-RELATED"/>
    <property type="match status" value="1"/>
</dbReference>
<keyword evidence="3" id="KW-0274">FAD</keyword>
<proteinExistence type="inferred from homology"/>
<keyword evidence="2" id="KW-0285">Flavoprotein</keyword>
<evidence type="ECO:0000259" key="6">
    <source>
        <dbReference type="Pfam" id="PF03959"/>
    </source>
</evidence>
<dbReference type="Pfam" id="PF03959">
    <property type="entry name" value="FSH1"/>
    <property type="match status" value="1"/>
</dbReference>
<dbReference type="PANTHER" id="PTHR47356:SF2">
    <property type="entry name" value="FAD-BINDING DOMAIN-CONTAINING PROTEIN-RELATED"/>
    <property type="match status" value="1"/>
</dbReference>
<name>A0A5N7CMV0_PETAA</name>
<feature type="domain" description="FAD-binding" evidence="5">
    <location>
        <begin position="7"/>
        <end position="171"/>
    </location>
</feature>
<evidence type="ECO:0000259" key="5">
    <source>
        <dbReference type="Pfam" id="PF01494"/>
    </source>
</evidence>
<dbReference type="AlphaFoldDB" id="A0A5N7CMV0"/>